<evidence type="ECO:0000256" key="1">
    <source>
        <dbReference type="ARBA" id="ARBA00023002"/>
    </source>
</evidence>
<comment type="caution">
    <text evidence="3">The sequence shown here is derived from an EMBL/GenBank/DDBJ whole genome shotgun (WGS) entry which is preliminary data.</text>
</comment>
<dbReference type="AlphaFoldDB" id="A0AAJ0DNZ4"/>
<dbReference type="PRINTS" id="PR00069">
    <property type="entry name" value="ALDKETRDTASE"/>
</dbReference>
<dbReference type="InterPro" id="IPR020471">
    <property type="entry name" value="AKR"/>
</dbReference>
<reference evidence="3" key="1">
    <citation type="submission" date="2023-04" db="EMBL/GenBank/DDBJ databases">
        <title>Black Yeasts Isolated from many extreme environments.</title>
        <authorList>
            <person name="Coleine C."/>
            <person name="Stajich J.E."/>
            <person name="Selbmann L."/>
        </authorList>
    </citation>
    <scope>NUCLEOTIDE SEQUENCE</scope>
    <source>
        <strain evidence="3">CCFEE 5312</strain>
    </source>
</reference>
<dbReference type="PANTHER" id="PTHR43364:SF4">
    <property type="entry name" value="NAD(P)-LINKED OXIDOREDUCTASE SUPERFAMILY PROTEIN"/>
    <property type="match status" value="1"/>
</dbReference>
<protein>
    <recommendedName>
        <fullName evidence="2">NADP-dependent oxidoreductase domain-containing protein</fullName>
    </recommendedName>
</protein>
<dbReference type="Pfam" id="PF00248">
    <property type="entry name" value="Aldo_ket_red"/>
    <property type="match status" value="1"/>
</dbReference>
<keyword evidence="1" id="KW-0560">Oxidoreductase</keyword>
<proteinExistence type="predicted"/>
<dbReference type="Gene3D" id="3.20.20.100">
    <property type="entry name" value="NADP-dependent oxidoreductase domain"/>
    <property type="match status" value="1"/>
</dbReference>
<feature type="domain" description="NADP-dependent oxidoreductase" evidence="2">
    <location>
        <begin position="8"/>
        <end position="300"/>
    </location>
</feature>
<accession>A0AAJ0DNZ4</accession>
<gene>
    <name evidence="3" type="ORF">LTR09_005640</name>
</gene>
<dbReference type="InterPro" id="IPR050523">
    <property type="entry name" value="AKR_Detox_Biosynth"/>
</dbReference>
<dbReference type="PANTHER" id="PTHR43364">
    <property type="entry name" value="NADH-SPECIFIC METHYLGLYOXAL REDUCTASE-RELATED"/>
    <property type="match status" value="1"/>
</dbReference>
<keyword evidence="4" id="KW-1185">Reference proteome</keyword>
<dbReference type="GO" id="GO:0016491">
    <property type="term" value="F:oxidoreductase activity"/>
    <property type="evidence" value="ECO:0007669"/>
    <property type="project" value="UniProtKB-KW"/>
</dbReference>
<dbReference type="EMBL" id="JAWDJX010000016">
    <property type="protein sequence ID" value="KAK3053471.1"/>
    <property type="molecule type" value="Genomic_DNA"/>
</dbReference>
<sequence>MAGITPVFGGAGVNPGQAFGEPKGIEELFKALAEGGCSHIDTAAVYGQSEELLGQAKAGDRFVIDTKTKGGFGGNATKDVINSEAANSKKMLGHNVDIFYIHAPDPNTKLEETLEGINEVYRSGFFKRFGLSNYKAEDVERVYNICKEKGYPLPSVYQGNYNPVARKQEEVLFPTLRKLNIAFYAYSPLAGGFLTKTKQDILDGKGRFGPDAIGGLYGKLYNRPAYLEALEQWANVAKEEGVSEAELAYRWVTFNSPLKKENGDAIIFGGSSLEQVHKTLGYIHSKPLSEKALKGIDEVWKTIEHEAPLDNYHL</sequence>
<name>A0AAJ0DNZ4_9PEZI</name>
<dbReference type="CDD" id="cd19075">
    <property type="entry name" value="AKR_AKR7A1-5"/>
    <property type="match status" value="1"/>
</dbReference>
<evidence type="ECO:0000313" key="3">
    <source>
        <dbReference type="EMBL" id="KAK3053471.1"/>
    </source>
</evidence>
<dbReference type="Proteomes" id="UP001271007">
    <property type="component" value="Unassembled WGS sequence"/>
</dbReference>
<evidence type="ECO:0000259" key="2">
    <source>
        <dbReference type="Pfam" id="PF00248"/>
    </source>
</evidence>
<evidence type="ECO:0000313" key="4">
    <source>
        <dbReference type="Proteomes" id="UP001271007"/>
    </source>
</evidence>
<dbReference type="SUPFAM" id="SSF51430">
    <property type="entry name" value="NAD(P)-linked oxidoreductase"/>
    <property type="match status" value="1"/>
</dbReference>
<dbReference type="InterPro" id="IPR023210">
    <property type="entry name" value="NADP_OxRdtase_dom"/>
</dbReference>
<organism evidence="3 4">
    <name type="scientific">Extremus antarcticus</name>
    <dbReference type="NCBI Taxonomy" id="702011"/>
    <lineage>
        <taxon>Eukaryota</taxon>
        <taxon>Fungi</taxon>
        <taxon>Dikarya</taxon>
        <taxon>Ascomycota</taxon>
        <taxon>Pezizomycotina</taxon>
        <taxon>Dothideomycetes</taxon>
        <taxon>Dothideomycetidae</taxon>
        <taxon>Mycosphaerellales</taxon>
        <taxon>Extremaceae</taxon>
        <taxon>Extremus</taxon>
    </lineage>
</organism>
<dbReference type="InterPro" id="IPR036812">
    <property type="entry name" value="NAD(P)_OxRdtase_dom_sf"/>
</dbReference>